<geneLocation type="plasmid" evidence="1">
    <name>pCMC57_01</name>
</geneLocation>
<proteinExistence type="predicted"/>
<dbReference type="AlphaFoldDB" id="A0AB33K8L0"/>
<name>A0AB33K8L0_9ACTN</name>
<gene>
    <name evidence="1" type="ORF">KCMC57_63770</name>
</gene>
<organism evidence="1">
    <name type="scientific">Kitasatospora sp. CMC57</name>
    <dbReference type="NCBI Taxonomy" id="3231513"/>
    <lineage>
        <taxon>Bacteria</taxon>
        <taxon>Bacillati</taxon>
        <taxon>Actinomycetota</taxon>
        <taxon>Actinomycetes</taxon>
        <taxon>Kitasatosporales</taxon>
        <taxon>Streptomycetaceae</taxon>
        <taxon>Kitasatospora</taxon>
    </lineage>
</organism>
<dbReference type="KEGG" id="kic:KCMC57_63770"/>
<dbReference type="RefSeq" id="WP_407992400.1">
    <property type="nucleotide sequence ID" value="NZ_AP035882.1"/>
</dbReference>
<reference evidence="1" key="1">
    <citation type="submission" date="2024-07" db="EMBL/GenBank/DDBJ databases">
        <title>Complete genome sequences of cellulolytic bacteria, Kitasatospora sp. CMC57 and Streptomyces sp. CMC78, isolated from Japanese agricultural soil.</title>
        <authorList>
            <person name="Hashimoto T."/>
            <person name="Ito M."/>
            <person name="Iwamoto M."/>
            <person name="Fukahori D."/>
            <person name="Shoda T."/>
            <person name="Sakoda M."/>
            <person name="Morohoshi T."/>
            <person name="Mitsuboshi M."/>
            <person name="Nishizawa T."/>
        </authorList>
    </citation>
    <scope>NUCLEOTIDE SEQUENCE</scope>
    <source>
        <strain evidence="1">CMC57</strain>
        <plasmid evidence="1">pCMC57_01</plasmid>
    </source>
</reference>
<accession>A0AB33K8L0</accession>
<keyword evidence="1" id="KW-0614">Plasmid</keyword>
<protein>
    <recommendedName>
        <fullName evidence="2">Helix-turn-helix domain-containing protein</fullName>
    </recommendedName>
</protein>
<sequence>MATPILLAPSDIAALLNRPVGTIWRWAHEGRLTSYDGKYDWTQVTEVASGARKTPPKPQASVGS</sequence>
<evidence type="ECO:0000313" key="1">
    <source>
        <dbReference type="EMBL" id="BFP50009.1"/>
    </source>
</evidence>
<dbReference type="EMBL" id="AP035882">
    <property type="protein sequence ID" value="BFP50009.1"/>
    <property type="molecule type" value="Genomic_DNA"/>
</dbReference>
<evidence type="ECO:0008006" key="2">
    <source>
        <dbReference type="Google" id="ProtNLM"/>
    </source>
</evidence>